<keyword evidence="3" id="KW-0808">Transferase</keyword>
<dbReference type="GO" id="GO:0003677">
    <property type="term" value="F:DNA binding"/>
    <property type="evidence" value="ECO:0007669"/>
    <property type="project" value="TreeGrafter"/>
</dbReference>
<evidence type="ECO:0000256" key="3">
    <source>
        <dbReference type="ARBA" id="ARBA00022679"/>
    </source>
</evidence>
<dbReference type="GO" id="GO:0044027">
    <property type="term" value="P:negative regulation of gene expression via chromosomal CpG island methylation"/>
    <property type="evidence" value="ECO:0007669"/>
    <property type="project" value="TreeGrafter"/>
</dbReference>
<evidence type="ECO:0000256" key="1">
    <source>
        <dbReference type="ARBA" id="ARBA00011975"/>
    </source>
</evidence>
<accession>X0XS97</accession>
<keyword evidence="2" id="KW-0489">Methyltransferase</keyword>
<dbReference type="InterPro" id="IPR018117">
    <property type="entry name" value="C5_DNA_meth_AS"/>
</dbReference>
<sequence length="261" mass="29634">EDSHVCDDIGKVLDEVESGVREIPDHELLVGGFPCQDYSVARTLNHAVGIIGKKGVLWWEIYRLLRLKKPPLLLLENVDRLLKSPANQRGRDFAIMLACLSDLGYLVEWRVVNAADYGFPQKRRRVFIAGMLINELPVHSPIDILHRDGVLAKALPARLDEVQPALRTSLGVVPDLHIDGDVPSISESFGLGLKKSPFHNAGVMFKRDVWTRNLKPVYHGRRRMLMDVLQDYGEIDESYFVAESELETWKYLKGAKREERA</sequence>
<evidence type="ECO:0000313" key="5">
    <source>
        <dbReference type="EMBL" id="GAG27761.1"/>
    </source>
</evidence>
<dbReference type="InterPro" id="IPR001525">
    <property type="entry name" value="C5_MeTfrase"/>
</dbReference>
<protein>
    <recommendedName>
        <fullName evidence="1">DNA (cytosine-5-)-methyltransferase</fullName>
        <ecNumber evidence="1">2.1.1.37</ecNumber>
    </recommendedName>
</protein>
<dbReference type="NCBIfam" id="TIGR00675">
    <property type="entry name" value="dcm"/>
    <property type="match status" value="1"/>
</dbReference>
<dbReference type="Pfam" id="PF00145">
    <property type="entry name" value="DNA_methylase"/>
    <property type="match status" value="1"/>
</dbReference>
<dbReference type="PROSITE" id="PS51679">
    <property type="entry name" value="SAM_MT_C5"/>
    <property type="match status" value="1"/>
</dbReference>
<dbReference type="GO" id="GO:0032259">
    <property type="term" value="P:methylation"/>
    <property type="evidence" value="ECO:0007669"/>
    <property type="project" value="UniProtKB-KW"/>
</dbReference>
<dbReference type="GO" id="GO:0005634">
    <property type="term" value="C:nucleus"/>
    <property type="evidence" value="ECO:0007669"/>
    <property type="project" value="TreeGrafter"/>
</dbReference>
<dbReference type="InterPro" id="IPR029063">
    <property type="entry name" value="SAM-dependent_MTases_sf"/>
</dbReference>
<keyword evidence="4" id="KW-0949">S-adenosyl-L-methionine</keyword>
<proteinExistence type="predicted"/>
<feature type="non-terminal residue" evidence="5">
    <location>
        <position position="1"/>
    </location>
</feature>
<dbReference type="PRINTS" id="PR00105">
    <property type="entry name" value="C5METTRFRASE"/>
</dbReference>
<dbReference type="GO" id="GO:0003886">
    <property type="term" value="F:DNA (cytosine-5-)-methyltransferase activity"/>
    <property type="evidence" value="ECO:0007669"/>
    <property type="project" value="UniProtKB-EC"/>
</dbReference>
<evidence type="ECO:0000256" key="2">
    <source>
        <dbReference type="ARBA" id="ARBA00022603"/>
    </source>
</evidence>
<organism evidence="5">
    <name type="scientific">marine sediment metagenome</name>
    <dbReference type="NCBI Taxonomy" id="412755"/>
    <lineage>
        <taxon>unclassified sequences</taxon>
        <taxon>metagenomes</taxon>
        <taxon>ecological metagenomes</taxon>
    </lineage>
</organism>
<dbReference type="PANTHER" id="PTHR10629">
    <property type="entry name" value="CYTOSINE-SPECIFIC METHYLTRANSFERASE"/>
    <property type="match status" value="1"/>
</dbReference>
<dbReference type="PANTHER" id="PTHR10629:SF52">
    <property type="entry name" value="DNA (CYTOSINE-5)-METHYLTRANSFERASE 1"/>
    <property type="match status" value="1"/>
</dbReference>
<reference evidence="5" key="1">
    <citation type="journal article" date="2014" name="Front. Microbiol.">
        <title>High frequency of phylogenetically diverse reductive dehalogenase-homologous genes in deep subseafloor sedimentary metagenomes.</title>
        <authorList>
            <person name="Kawai M."/>
            <person name="Futagami T."/>
            <person name="Toyoda A."/>
            <person name="Takaki Y."/>
            <person name="Nishi S."/>
            <person name="Hori S."/>
            <person name="Arai W."/>
            <person name="Tsubouchi T."/>
            <person name="Morono Y."/>
            <person name="Uchiyama I."/>
            <person name="Ito T."/>
            <person name="Fujiyama A."/>
            <person name="Inagaki F."/>
            <person name="Takami H."/>
        </authorList>
    </citation>
    <scope>NUCLEOTIDE SEQUENCE</scope>
    <source>
        <strain evidence="5">Expedition CK06-06</strain>
    </source>
</reference>
<dbReference type="AlphaFoldDB" id="X0XS97"/>
<gene>
    <name evidence="5" type="ORF">S01H1_50295</name>
</gene>
<dbReference type="SUPFAM" id="SSF53335">
    <property type="entry name" value="S-adenosyl-L-methionine-dependent methyltransferases"/>
    <property type="match status" value="1"/>
</dbReference>
<dbReference type="EC" id="2.1.1.37" evidence="1"/>
<comment type="caution">
    <text evidence="5">The sequence shown here is derived from an EMBL/GenBank/DDBJ whole genome shotgun (WGS) entry which is preliminary data.</text>
</comment>
<dbReference type="PROSITE" id="PS00094">
    <property type="entry name" value="C5_MTASE_1"/>
    <property type="match status" value="1"/>
</dbReference>
<dbReference type="EMBL" id="BARS01032403">
    <property type="protein sequence ID" value="GAG27761.1"/>
    <property type="molecule type" value="Genomic_DNA"/>
</dbReference>
<evidence type="ECO:0000256" key="4">
    <source>
        <dbReference type="ARBA" id="ARBA00022691"/>
    </source>
</evidence>
<name>X0XS97_9ZZZZ</name>
<feature type="non-terminal residue" evidence="5">
    <location>
        <position position="261"/>
    </location>
</feature>
<dbReference type="InterPro" id="IPR050390">
    <property type="entry name" value="C5-Methyltransferase"/>
</dbReference>
<dbReference type="Gene3D" id="3.40.50.150">
    <property type="entry name" value="Vaccinia Virus protein VP39"/>
    <property type="match status" value="1"/>
</dbReference>